<reference evidence="3" key="1">
    <citation type="journal article" date="2021" name="Sci. Rep.">
        <title>Diploid genomic architecture of Nitzschia inconspicua, an elite biomass production diatom.</title>
        <authorList>
            <person name="Oliver A."/>
            <person name="Podell S."/>
            <person name="Pinowska A."/>
            <person name="Traller J.C."/>
            <person name="Smith S.R."/>
            <person name="McClure R."/>
            <person name="Beliaev A."/>
            <person name="Bohutskyi P."/>
            <person name="Hill E.A."/>
            <person name="Rabines A."/>
            <person name="Zheng H."/>
            <person name="Allen L.Z."/>
            <person name="Kuo A."/>
            <person name="Grigoriev I.V."/>
            <person name="Allen A.E."/>
            <person name="Hazlebeck D."/>
            <person name="Allen E.E."/>
        </authorList>
    </citation>
    <scope>NUCLEOTIDE SEQUENCE</scope>
    <source>
        <strain evidence="3">Hildebrandi</strain>
    </source>
</reference>
<dbReference type="Pfam" id="PF01625">
    <property type="entry name" value="PMSR"/>
    <property type="match status" value="1"/>
</dbReference>
<accession>A0A9K3LPZ3</accession>
<feature type="compositionally biased region" description="Low complexity" evidence="1">
    <location>
        <begin position="1"/>
        <end position="16"/>
    </location>
</feature>
<evidence type="ECO:0000313" key="4">
    <source>
        <dbReference type="Proteomes" id="UP000693970"/>
    </source>
</evidence>
<reference evidence="3" key="2">
    <citation type="submission" date="2021-04" db="EMBL/GenBank/DDBJ databases">
        <authorList>
            <person name="Podell S."/>
        </authorList>
    </citation>
    <scope>NUCLEOTIDE SEQUENCE</scope>
    <source>
        <strain evidence="3">Hildebrandi</strain>
    </source>
</reference>
<proteinExistence type="predicted"/>
<organism evidence="3 4">
    <name type="scientific">Nitzschia inconspicua</name>
    <dbReference type="NCBI Taxonomy" id="303405"/>
    <lineage>
        <taxon>Eukaryota</taxon>
        <taxon>Sar</taxon>
        <taxon>Stramenopiles</taxon>
        <taxon>Ochrophyta</taxon>
        <taxon>Bacillariophyta</taxon>
        <taxon>Bacillariophyceae</taxon>
        <taxon>Bacillariophycidae</taxon>
        <taxon>Bacillariales</taxon>
        <taxon>Bacillariaceae</taxon>
        <taxon>Nitzschia</taxon>
    </lineage>
</organism>
<keyword evidence="4" id="KW-1185">Reference proteome</keyword>
<evidence type="ECO:0000256" key="1">
    <source>
        <dbReference type="SAM" id="MobiDB-lite"/>
    </source>
</evidence>
<feature type="region of interest" description="Disordered" evidence="1">
    <location>
        <begin position="92"/>
        <end position="118"/>
    </location>
</feature>
<feature type="region of interest" description="Disordered" evidence="1">
    <location>
        <begin position="1"/>
        <end position="33"/>
    </location>
</feature>
<comment type="caution">
    <text evidence="3">The sequence shown here is derived from an EMBL/GenBank/DDBJ whole genome shotgun (WGS) entry which is preliminary data.</text>
</comment>
<evidence type="ECO:0000259" key="2">
    <source>
        <dbReference type="Pfam" id="PF01625"/>
    </source>
</evidence>
<dbReference type="AlphaFoldDB" id="A0A9K3LPZ3"/>
<feature type="domain" description="Peptide methionine sulphoxide reductase MsrA" evidence="2">
    <location>
        <begin position="148"/>
        <end position="241"/>
    </location>
</feature>
<dbReference type="EMBL" id="JAGRRH010000009">
    <property type="protein sequence ID" value="KAG7364791.1"/>
    <property type="molecule type" value="Genomic_DNA"/>
</dbReference>
<dbReference type="PANTHER" id="PTHR39474">
    <property type="entry name" value="UNNAMED PRODUCT"/>
    <property type="match status" value="1"/>
</dbReference>
<dbReference type="InterPro" id="IPR002569">
    <property type="entry name" value="Met_Sox_Rdtase_MsrA_dom"/>
</dbReference>
<dbReference type="Proteomes" id="UP000693970">
    <property type="component" value="Unassembled WGS sequence"/>
</dbReference>
<sequence length="246" mass="28691">MADITTKTAADALAADDIPRLPPPDPHASKDIPTIKLGETIRFEEWGPIILNTDGTTRRIDNWEQLTEKEKEVTWRRISKRNEERRKLLLEQQQAENTNNSEDKELVSHAGPQARNRSGQRNCHFRLWMILGPATPFRQDEGSCTILDHTEALLVEYDPSRVSYEDLVVSWTQMHFPNNSKGKCQYRSAVWYLTEEQKEIAEDVVELWKASTTCEALYTSVERARTFYRAEEYHQFFMEKRMGIQK</sequence>
<protein>
    <submittedName>
        <fullName evidence="3">Peptide methionine sulfoxide reductase</fullName>
    </submittedName>
</protein>
<dbReference type="OrthoDB" id="4590138at2759"/>
<evidence type="ECO:0000313" key="3">
    <source>
        <dbReference type="EMBL" id="KAG7364791.1"/>
    </source>
</evidence>
<name>A0A9K3LPZ3_9STRA</name>
<dbReference type="GO" id="GO:0008113">
    <property type="term" value="F:peptide-methionine (S)-S-oxide reductase activity"/>
    <property type="evidence" value="ECO:0007669"/>
    <property type="project" value="InterPro"/>
</dbReference>
<gene>
    <name evidence="3" type="ORF">IV203_037993</name>
</gene>
<dbReference type="PANTHER" id="PTHR39474:SF1">
    <property type="entry name" value="FUNGAL SPECIFIC TRANSCRIPTION FACTOR"/>
    <property type="match status" value="1"/>
</dbReference>